<dbReference type="AlphaFoldDB" id="A0A6G4CX76"/>
<reference evidence="2" key="1">
    <citation type="submission" date="2019-02" db="EMBL/GenBank/DDBJ databases">
        <title>Genome sequencing of Clostridium botulinum clinical isolates.</title>
        <authorList>
            <person name="Brunt J."/>
            <person name="Van Vliet A.H.M."/>
            <person name="Stringer S.C."/>
            <person name="Grant K.A."/>
            <person name="Carter A.C."/>
            <person name="Peck M.W."/>
        </authorList>
    </citation>
    <scope>NUCLEOTIDE SEQUENCE</scope>
    <source>
        <strain evidence="2">H114400598</strain>
    </source>
</reference>
<organism evidence="2">
    <name type="scientific">Clostridium botulinum</name>
    <dbReference type="NCBI Taxonomy" id="1491"/>
    <lineage>
        <taxon>Bacteria</taxon>
        <taxon>Bacillati</taxon>
        <taxon>Bacillota</taxon>
        <taxon>Clostridia</taxon>
        <taxon>Eubacteriales</taxon>
        <taxon>Clostridiaceae</taxon>
        <taxon>Clostridium</taxon>
    </lineage>
</organism>
<protein>
    <recommendedName>
        <fullName evidence="3">ABC transporter permease</fullName>
    </recommendedName>
</protein>
<keyword evidence="1" id="KW-0472">Membrane</keyword>
<keyword evidence="1" id="KW-0812">Transmembrane</keyword>
<evidence type="ECO:0000313" key="2">
    <source>
        <dbReference type="EMBL" id="NEZ77244.1"/>
    </source>
</evidence>
<feature type="transmembrane region" description="Helical" evidence="1">
    <location>
        <begin position="21"/>
        <end position="39"/>
    </location>
</feature>
<evidence type="ECO:0008006" key="3">
    <source>
        <dbReference type="Google" id="ProtNLM"/>
    </source>
</evidence>
<proteinExistence type="predicted"/>
<gene>
    <name evidence="2" type="ORF">EXM56_18420</name>
</gene>
<feature type="transmembrane region" description="Helical" evidence="1">
    <location>
        <begin position="112"/>
        <end position="132"/>
    </location>
</feature>
<name>A0A6G4CX76_CLOBO</name>
<dbReference type="EMBL" id="SGKT01000084">
    <property type="protein sequence ID" value="NEZ77244.1"/>
    <property type="molecule type" value="Genomic_DNA"/>
</dbReference>
<feature type="transmembrane region" description="Helical" evidence="1">
    <location>
        <begin position="139"/>
        <end position="159"/>
    </location>
</feature>
<sequence>MSIMNVILWKEIVLFKKRKTSTIFMMLGTTFLICLFIMVKLKSDGFNMINYFSNINYASIMLAYIFYISFIKFWHEKAMNTLEVLFMLPTNLINIIIGKMLLPMIISLSYTIIFFSMASIIYFLITGVFIFNIYNLLQIIVISFLFQFFYGIINCYAMWCASLTYAKVIQIISIILYLGSIFSLLIIPAKVSFFNSIGIWIIIFILGLYALICFFRIDREKAINTLPY</sequence>
<feature type="transmembrane region" description="Helical" evidence="1">
    <location>
        <begin position="165"/>
        <end position="187"/>
    </location>
</feature>
<accession>A0A6G4CX76</accession>
<comment type="caution">
    <text evidence="2">The sequence shown here is derived from an EMBL/GenBank/DDBJ whole genome shotgun (WGS) entry which is preliminary data.</text>
</comment>
<evidence type="ECO:0000256" key="1">
    <source>
        <dbReference type="SAM" id="Phobius"/>
    </source>
</evidence>
<feature type="transmembrane region" description="Helical" evidence="1">
    <location>
        <begin position="51"/>
        <end position="70"/>
    </location>
</feature>
<keyword evidence="1" id="KW-1133">Transmembrane helix</keyword>
<feature type="transmembrane region" description="Helical" evidence="1">
    <location>
        <begin position="199"/>
        <end position="217"/>
    </location>
</feature>
<feature type="transmembrane region" description="Helical" evidence="1">
    <location>
        <begin position="82"/>
        <end position="106"/>
    </location>
</feature>